<dbReference type="PANTHER" id="PTHR30390">
    <property type="entry name" value="SEDOHEPTULOSE 7-PHOSPHATE ISOMERASE / DNAA INITIATOR-ASSOCIATING FACTOR FOR REPLICATION INITIATION"/>
    <property type="match status" value="1"/>
</dbReference>
<dbReference type="Gene3D" id="3.40.50.10490">
    <property type="entry name" value="Glucose-6-phosphate isomerase like protein, domain 1"/>
    <property type="match status" value="1"/>
</dbReference>
<accession>A0A011AIA0</accession>
<dbReference type="PANTHER" id="PTHR30390:SF6">
    <property type="entry name" value="DNAA INITIATOR-ASSOCIATING PROTEIN DIAA"/>
    <property type="match status" value="1"/>
</dbReference>
<comment type="caution">
    <text evidence="2">The sequence shown here is derived from an EMBL/GenBank/DDBJ whole genome shotgun (WGS) entry which is preliminary data.</text>
</comment>
<evidence type="ECO:0000313" key="3">
    <source>
        <dbReference type="Proteomes" id="UP000021053"/>
    </source>
</evidence>
<reference evidence="2 3" key="1">
    <citation type="submission" date="2013-07" db="EMBL/GenBank/DDBJ databases">
        <authorList>
            <consortium name="DOE Joint Genome Institute"/>
            <person name="Eisen J."/>
            <person name="Huntemann M."/>
            <person name="Han J."/>
            <person name="Chen A."/>
            <person name="Kyrpides N."/>
            <person name="Mavromatis K."/>
            <person name="Markowitz V."/>
            <person name="Palaniappan K."/>
            <person name="Ivanova N."/>
            <person name="Schaumberg A."/>
            <person name="Pati A."/>
            <person name="Liolios K."/>
            <person name="Nordberg H.P."/>
            <person name="Cantor M.N."/>
            <person name="Hua S.X."/>
            <person name="Woyke T."/>
        </authorList>
    </citation>
    <scope>NUCLEOTIDE SEQUENCE [LARGE SCALE GENOMIC DNA]</scope>
    <source>
        <strain evidence="2 3">DSM 44712</strain>
    </source>
</reference>
<gene>
    <name evidence="2" type="ORF">CryarDRAFT_2835</name>
</gene>
<keyword evidence="3" id="KW-1185">Reference proteome</keyword>
<dbReference type="InterPro" id="IPR001347">
    <property type="entry name" value="SIS_dom"/>
</dbReference>
<dbReference type="HOGENOM" id="CLU_080999_0_1_11"/>
<dbReference type="Proteomes" id="UP000021053">
    <property type="component" value="Unassembled WGS sequence"/>
</dbReference>
<keyword evidence="2" id="KW-0413">Isomerase</keyword>
<protein>
    <submittedName>
        <fullName evidence="2">Phosphoheptose isomerase</fullName>
    </submittedName>
</protein>
<evidence type="ECO:0000313" key="2">
    <source>
        <dbReference type="EMBL" id="EXG81716.1"/>
    </source>
</evidence>
<dbReference type="GO" id="GO:0097367">
    <property type="term" value="F:carbohydrate derivative binding"/>
    <property type="evidence" value="ECO:0007669"/>
    <property type="project" value="InterPro"/>
</dbReference>
<organism evidence="2 3">
    <name type="scientific">Cryptosporangium arvum DSM 44712</name>
    <dbReference type="NCBI Taxonomy" id="927661"/>
    <lineage>
        <taxon>Bacteria</taxon>
        <taxon>Bacillati</taxon>
        <taxon>Actinomycetota</taxon>
        <taxon>Actinomycetes</taxon>
        <taxon>Cryptosporangiales</taxon>
        <taxon>Cryptosporangiaceae</taxon>
        <taxon>Cryptosporangium</taxon>
    </lineage>
</organism>
<dbReference type="AlphaFoldDB" id="A0A011AIA0"/>
<name>A0A011AIA0_9ACTN</name>
<feature type="domain" description="SIS" evidence="1">
    <location>
        <begin position="45"/>
        <end position="204"/>
    </location>
</feature>
<dbReference type="EMBL" id="JFBT01000001">
    <property type="protein sequence ID" value="EXG81716.1"/>
    <property type="molecule type" value="Genomic_DNA"/>
</dbReference>
<dbReference type="InterPro" id="IPR050099">
    <property type="entry name" value="SIS_GmhA/DiaA_subfam"/>
</dbReference>
<dbReference type="InterPro" id="IPR035461">
    <property type="entry name" value="GmhA/DiaA"/>
</dbReference>
<dbReference type="PATRIC" id="fig|927661.3.peg.2797"/>
<proteinExistence type="predicted"/>
<dbReference type="GO" id="GO:1901135">
    <property type="term" value="P:carbohydrate derivative metabolic process"/>
    <property type="evidence" value="ECO:0007669"/>
    <property type="project" value="InterPro"/>
</dbReference>
<dbReference type="InterPro" id="IPR046348">
    <property type="entry name" value="SIS_dom_sf"/>
</dbReference>
<dbReference type="CDD" id="cd05006">
    <property type="entry name" value="SIS_GmhA"/>
    <property type="match status" value="1"/>
</dbReference>
<dbReference type="OrthoDB" id="9810929at2"/>
<dbReference type="PROSITE" id="PS51464">
    <property type="entry name" value="SIS"/>
    <property type="match status" value="1"/>
</dbReference>
<dbReference type="GO" id="GO:0016853">
    <property type="term" value="F:isomerase activity"/>
    <property type="evidence" value="ECO:0007669"/>
    <property type="project" value="UniProtKB-KW"/>
</dbReference>
<dbReference type="SUPFAM" id="SSF53697">
    <property type="entry name" value="SIS domain"/>
    <property type="match status" value="1"/>
</dbReference>
<sequence>MTSQLDRPLFTGLDRAAAHCVALEETLVRLRTTQLPLLNAWGATLADRLSTGARLLAAGNGGSAAQAQHLTAELVGRYQDERPAYSAIALHAETSSLTAIGNDYGFEELFARQVAAHGRPGDVLVTMSTSGSSRNLLRATEVARECGVTVWAMTGPRPNPLAAAADAALCVEADRTATVQEAHLVALHLLCAAFDAALADHRMPA</sequence>
<evidence type="ECO:0000259" key="1">
    <source>
        <dbReference type="PROSITE" id="PS51464"/>
    </source>
</evidence>
<dbReference type="Pfam" id="PF13580">
    <property type="entry name" value="SIS_2"/>
    <property type="match status" value="1"/>
</dbReference>
<dbReference type="RefSeq" id="WP_051570164.1">
    <property type="nucleotide sequence ID" value="NZ_KK073874.1"/>
</dbReference>